<proteinExistence type="predicted"/>
<evidence type="ECO:0000313" key="1">
    <source>
        <dbReference type="EMBL" id="CAB4038130.1"/>
    </source>
</evidence>
<sequence>MHNSRHPSSKIWGPLTTTEISRQEAFWIKRAQKEGMSDPKFKEDRAQLNLVNNCDEILVCKGRLVGEKQSSFSTDTADTESDEDISVPPHRVPMKEYNLRTEPKFIVFFSQLLTLFQICRMCKSDRTLVEVNSHGTMAEVKTTCVNPDCGERTTWFSQPYFPGTKIAAGKVVPINLSSLEEVPGCIGGESKRIQRNSHCWGWTT</sequence>
<accession>A0A7D9JXK2</accession>
<dbReference type="Proteomes" id="UP001152795">
    <property type="component" value="Unassembled WGS sequence"/>
</dbReference>
<name>A0A7D9JXK2_PARCT</name>
<comment type="caution">
    <text evidence="1">The sequence shown here is derived from an EMBL/GenBank/DDBJ whole genome shotgun (WGS) entry which is preliminary data.</text>
</comment>
<keyword evidence="2" id="KW-1185">Reference proteome</keyword>
<dbReference type="AlphaFoldDB" id="A0A7D9JXK2"/>
<evidence type="ECO:0000313" key="2">
    <source>
        <dbReference type="Proteomes" id="UP001152795"/>
    </source>
</evidence>
<dbReference type="OrthoDB" id="5989182at2759"/>
<gene>
    <name evidence="1" type="ORF">PACLA_8A065169</name>
</gene>
<reference evidence="1" key="1">
    <citation type="submission" date="2020-04" db="EMBL/GenBank/DDBJ databases">
        <authorList>
            <person name="Alioto T."/>
            <person name="Alioto T."/>
            <person name="Gomez Garrido J."/>
        </authorList>
    </citation>
    <scope>NUCLEOTIDE SEQUENCE</scope>
    <source>
        <strain evidence="1">A484AB</strain>
    </source>
</reference>
<dbReference type="EMBL" id="CACRXK020023845">
    <property type="protein sequence ID" value="CAB4038130.1"/>
    <property type="molecule type" value="Genomic_DNA"/>
</dbReference>
<protein>
    <submittedName>
        <fullName evidence="1">Uncharacterized protein</fullName>
    </submittedName>
</protein>
<organism evidence="1 2">
    <name type="scientific">Paramuricea clavata</name>
    <name type="common">Red gorgonian</name>
    <name type="synonym">Violescent sea-whip</name>
    <dbReference type="NCBI Taxonomy" id="317549"/>
    <lineage>
        <taxon>Eukaryota</taxon>
        <taxon>Metazoa</taxon>
        <taxon>Cnidaria</taxon>
        <taxon>Anthozoa</taxon>
        <taxon>Octocorallia</taxon>
        <taxon>Malacalcyonacea</taxon>
        <taxon>Plexauridae</taxon>
        <taxon>Paramuricea</taxon>
    </lineage>
</organism>